<organism evidence="2 3">
    <name type="scientific">Saliterribacillus persicus</name>
    <dbReference type="NCBI Taxonomy" id="930114"/>
    <lineage>
        <taxon>Bacteria</taxon>
        <taxon>Bacillati</taxon>
        <taxon>Bacillota</taxon>
        <taxon>Bacilli</taxon>
        <taxon>Bacillales</taxon>
        <taxon>Bacillaceae</taxon>
        <taxon>Saliterribacillus</taxon>
    </lineage>
</organism>
<protein>
    <submittedName>
        <fullName evidence="2">Uncharacterized protein</fullName>
    </submittedName>
</protein>
<feature type="transmembrane region" description="Helical" evidence="1">
    <location>
        <begin position="93"/>
        <end position="111"/>
    </location>
</feature>
<feature type="transmembrane region" description="Helical" evidence="1">
    <location>
        <begin position="160"/>
        <end position="181"/>
    </location>
</feature>
<gene>
    <name evidence="2" type="ORF">DFR57_11053</name>
</gene>
<dbReference type="EMBL" id="QPJJ01000010">
    <property type="protein sequence ID" value="RCW65836.1"/>
    <property type="molecule type" value="Genomic_DNA"/>
</dbReference>
<evidence type="ECO:0000313" key="3">
    <source>
        <dbReference type="Proteomes" id="UP000252585"/>
    </source>
</evidence>
<dbReference type="AlphaFoldDB" id="A0A368XF43"/>
<comment type="caution">
    <text evidence="2">The sequence shown here is derived from an EMBL/GenBank/DDBJ whole genome shotgun (WGS) entry which is preliminary data.</text>
</comment>
<accession>A0A368XF43</accession>
<reference evidence="2 3" key="1">
    <citation type="submission" date="2018-07" db="EMBL/GenBank/DDBJ databases">
        <title>Genomic Encyclopedia of Type Strains, Phase IV (KMG-IV): sequencing the most valuable type-strain genomes for metagenomic binning, comparative biology and taxonomic classification.</title>
        <authorList>
            <person name="Goeker M."/>
        </authorList>
    </citation>
    <scope>NUCLEOTIDE SEQUENCE [LARGE SCALE GENOMIC DNA]</scope>
    <source>
        <strain evidence="2 3">DSM 27696</strain>
    </source>
</reference>
<keyword evidence="1" id="KW-0472">Membrane</keyword>
<keyword evidence="1" id="KW-1133">Transmembrane helix</keyword>
<dbReference type="Proteomes" id="UP000252585">
    <property type="component" value="Unassembled WGS sequence"/>
</dbReference>
<feature type="transmembrane region" description="Helical" evidence="1">
    <location>
        <begin position="66"/>
        <end position="87"/>
    </location>
</feature>
<dbReference type="OrthoDB" id="2963463at2"/>
<dbReference type="RefSeq" id="WP_114353501.1">
    <property type="nucleotide sequence ID" value="NZ_QPJJ01000010.1"/>
</dbReference>
<keyword evidence="1" id="KW-0812">Transmembrane</keyword>
<proteinExistence type="predicted"/>
<evidence type="ECO:0000313" key="2">
    <source>
        <dbReference type="EMBL" id="RCW65836.1"/>
    </source>
</evidence>
<keyword evidence="3" id="KW-1185">Reference proteome</keyword>
<feature type="transmembrane region" description="Helical" evidence="1">
    <location>
        <begin position="12"/>
        <end position="30"/>
    </location>
</feature>
<sequence length="192" mass="21729">MNKTVSFKESRIIGTSLLLFGLGFLGSVVPDISTSVILFNFVLAAIATVLFYVFWKKHQHQSKRYFSLLSYVMVIELGIFMAIPLLRVYYLEFVFWVGVVMLVVMVLLPYLFTKEIAFGIQKPAKSKLGKIYLIFALLIIGFGSSIYTHSLSTSNPQANVIAIFSFLFALLLFFTAPVFLIKPKDMDEIVNK</sequence>
<feature type="transmembrane region" description="Helical" evidence="1">
    <location>
        <begin position="131"/>
        <end position="148"/>
    </location>
</feature>
<feature type="transmembrane region" description="Helical" evidence="1">
    <location>
        <begin position="36"/>
        <end position="54"/>
    </location>
</feature>
<name>A0A368XF43_9BACI</name>
<evidence type="ECO:0000256" key="1">
    <source>
        <dbReference type="SAM" id="Phobius"/>
    </source>
</evidence>